<gene>
    <name evidence="2" type="ORF">L9059_01095</name>
</gene>
<evidence type="ECO:0000313" key="2">
    <source>
        <dbReference type="EMBL" id="MCK1788808.1"/>
    </source>
</evidence>
<evidence type="ECO:0000256" key="1">
    <source>
        <dbReference type="SAM" id="SignalP"/>
    </source>
</evidence>
<keyword evidence="3" id="KW-1185">Reference proteome</keyword>
<comment type="caution">
    <text evidence="2">The sequence shown here is derived from an EMBL/GenBank/DDBJ whole genome shotgun (WGS) entry which is preliminary data.</text>
</comment>
<proteinExistence type="predicted"/>
<organism evidence="2 3">
    <name type="scientific">Pseudomonas violetae</name>
    <dbReference type="NCBI Taxonomy" id="2915813"/>
    <lineage>
        <taxon>Bacteria</taxon>
        <taxon>Pseudomonadati</taxon>
        <taxon>Pseudomonadota</taxon>
        <taxon>Gammaproteobacteria</taxon>
        <taxon>Pseudomonadales</taxon>
        <taxon>Pseudomonadaceae</taxon>
        <taxon>Pseudomonas</taxon>
    </lineage>
</organism>
<accession>A0ABT0ESU6</accession>
<feature type="signal peptide" evidence="1">
    <location>
        <begin position="1"/>
        <end position="21"/>
    </location>
</feature>
<dbReference type="EMBL" id="JAKNRW010000001">
    <property type="protein sequence ID" value="MCK1788808.1"/>
    <property type="molecule type" value="Genomic_DNA"/>
</dbReference>
<evidence type="ECO:0000313" key="3">
    <source>
        <dbReference type="Proteomes" id="UP001299876"/>
    </source>
</evidence>
<keyword evidence="1" id="KW-0732">Signal</keyword>
<feature type="chain" id="PRO_5047174803" evidence="1">
    <location>
        <begin position="22"/>
        <end position="204"/>
    </location>
</feature>
<reference evidence="2 3" key="1">
    <citation type="submission" date="2022-02" db="EMBL/GenBank/DDBJ databases">
        <title>Comparative genomics of the first Antarctic Pseudomonas spp. capable of biotransforming 2,4,6-Trinitrotoluene.</title>
        <authorList>
            <person name="Cabrera M.A."/>
            <person name="Marquez S.L."/>
            <person name="Perez-Donoso J.M."/>
        </authorList>
    </citation>
    <scope>NUCLEOTIDE SEQUENCE [LARGE SCALE GENOMIC DNA]</scope>
    <source>
        <strain evidence="2 3">TNT19</strain>
    </source>
</reference>
<dbReference type="RefSeq" id="WP_247286059.1">
    <property type="nucleotide sequence ID" value="NZ_JAKNRW010000001.1"/>
</dbReference>
<sequence>MKLRVLAVVVFSCAVLNGAYAAADKNRVMSEARWYTEAYVKEYLSKIKSSFLGPIFHKNVAYSFSGDAHGYKQASRNLLEEPVSIRKGAFLRWPPKESGKNLAMELDDQCVRLIAQGLRGLEQLTRQRLSGAPSKGIIISGIQTGELASAPLDLNQNRSRKILVTPPLGDGQMRCNVYKTLRGGYVTYDVSVVFIATAAYWMGR</sequence>
<protein>
    <submittedName>
        <fullName evidence="2">Uncharacterized protein</fullName>
    </submittedName>
</protein>
<name>A0ABT0ESU6_9PSED</name>
<dbReference type="Proteomes" id="UP001299876">
    <property type="component" value="Unassembled WGS sequence"/>
</dbReference>